<evidence type="ECO:0000313" key="6">
    <source>
        <dbReference type="Proteomes" id="UP001595921"/>
    </source>
</evidence>
<accession>A0ABD5PHC2</accession>
<dbReference type="GO" id="GO:0031411">
    <property type="term" value="C:gas vesicle"/>
    <property type="evidence" value="ECO:0007669"/>
    <property type="project" value="UniProtKB-SubCell"/>
</dbReference>
<dbReference type="PANTHER" id="PTHR35344">
    <property type="entry name" value="GAS VESICLE STRUCTURAL PROTEIN 2-RELATED"/>
    <property type="match status" value="1"/>
</dbReference>
<dbReference type="NCBIfam" id="NF046091">
    <property type="entry name" value="halo_gas_GvpM"/>
    <property type="match status" value="1"/>
</dbReference>
<evidence type="ECO:0000313" key="5">
    <source>
        <dbReference type="EMBL" id="MFC4360138.1"/>
    </source>
</evidence>
<name>A0ABD5PHC2_9EURY</name>
<dbReference type="InterPro" id="IPR018493">
    <property type="entry name" value="GvpA-like_CS"/>
</dbReference>
<organism evidence="5 6">
    <name type="scientific">Halobium salinum</name>
    <dbReference type="NCBI Taxonomy" id="1364940"/>
    <lineage>
        <taxon>Archaea</taxon>
        <taxon>Methanobacteriati</taxon>
        <taxon>Methanobacteriota</taxon>
        <taxon>Stenosarchaea group</taxon>
        <taxon>Halobacteria</taxon>
        <taxon>Halobacteriales</taxon>
        <taxon>Haloferacaceae</taxon>
        <taxon>Halobium</taxon>
    </lineage>
</organism>
<proteinExistence type="inferred from homology"/>
<feature type="region of interest" description="Disordered" evidence="4">
    <location>
        <begin position="69"/>
        <end position="99"/>
    </location>
</feature>
<gene>
    <name evidence="5" type="primary">gvpM</name>
    <name evidence="5" type="ORF">ACFO0N_19490</name>
</gene>
<evidence type="ECO:0000256" key="2">
    <source>
        <dbReference type="ARBA" id="ARBA00035108"/>
    </source>
</evidence>
<dbReference type="AlphaFoldDB" id="A0ABD5PHC2"/>
<evidence type="ECO:0000256" key="3">
    <source>
        <dbReference type="ARBA" id="ARBA00035646"/>
    </source>
</evidence>
<feature type="compositionally biased region" description="Basic and acidic residues" evidence="4">
    <location>
        <begin position="69"/>
        <end position="84"/>
    </location>
</feature>
<evidence type="ECO:0000256" key="4">
    <source>
        <dbReference type="SAM" id="MobiDB-lite"/>
    </source>
</evidence>
<dbReference type="PROSITE" id="PS00669">
    <property type="entry name" value="GAS_VESICLE_A_2"/>
    <property type="match status" value="1"/>
</dbReference>
<sequence>MRPTREQEDALVDLVDVILEEGVVLQADVIISVAEVPLVGLKLRAALAGMATMTEYGLFEEWDERIRGEASNDRREATLGHERSPGVGHRPTPRTGNDG</sequence>
<dbReference type="InterPro" id="IPR050530">
    <property type="entry name" value="GvpA"/>
</dbReference>
<dbReference type="Pfam" id="PF00741">
    <property type="entry name" value="Gas_vesicle"/>
    <property type="match status" value="1"/>
</dbReference>
<dbReference type="Proteomes" id="UP001595921">
    <property type="component" value="Unassembled WGS sequence"/>
</dbReference>
<dbReference type="InterPro" id="IPR000638">
    <property type="entry name" value="Gas-vesicle_GvpA-like"/>
</dbReference>
<comment type="similarity">
    <text evidence="3">Belongs to the gas vesicle GvpA family.</text>
</comment>
<evidence type="ECO:0000256" key="1">
    <source>
        <dbReference type="ARBA" id="ARBA00022987"/>
    </source>
</evidence>
<keyword evidence="6" id="KW-1185">Reference proteome</keyword>
<keyword evidence="1" id="KW-0304">Gas vesicle</keyword>
<protein>
    <submittedName>
        <fullName evidence="5">Gas vesicle protein GvpM</fullName>
    </submittedName>
</protein>
<dbReference type="EMBL" id="JBHSDS010000010">
    <property type="protein sequence ID" value="MFC4360138.1"/>
    <property type="molecule type" value="Genomic_DNA"/>
</dbReference>
<dbReference type="RefSeq" id="WP_267623167.1">
    <property type="nucleotide sequence ID" value="NZ_JAODIW010000008.1"/>
</dbReference>
<comment type="subcellular location">
    <subcellularLocation>
        <location evidence="2">Gas vesicle</location>
    </subcellularLocation>
</comment>
<comment type="caution">
    <text evidence="5">The sequence shown here is derived from an EMBL/GenBank/DDBJ whole genome shotgun (WGS) entry which is preliminary data.</text>
</comment>
<reference evidence="5 6" key="1">
    <citation type="journal article" date="2019" name="Int. J. Syst. Evol. Microbiol.">
        <title>The Global Catalogue of Microorganisms (GCM) 10K type strain sequencing project: providing services to taxonomists for standard genome sequencing and annotation.</title>
        <authorList>
            <consortium name="The Broad Institute Genomics Platform"/>
            <consortium name="The Broad Institute Genome Sequencing Center for Infectious Disease"/>
            <person name="Wu L."/>
            <person name="Ma J."/>
        </authorList>
    </citation>
    <scope>NUCLEOTIDE SEQUENCE [LARGE SCALE GENOMIC DNA]</scope>
    <source>
        <strain evidence="5 6">CGMCC 1.12553</strain>
    </source>
</reference>
<dbReference type="PANTHER" id="PTHR35344:SF4">
    <property type="entry name" value="GAS VESICLE PROTEIN A1"/>
    <property type="match status" value="1"/>
</dbReference>